<dbReference type="Proteomes" id="UP000054538">
    <property type="component" value="Unassembled WGS sequence"/>
</dbReference>
<evidence type="ECO:0000313" key="3">
    <source>
        <dbReference type="EMBL" id="KIK92369.1"/>
    </source>
</evidence>
<keyword evidence="1" id="KW-1133">Transmembrane helix</keyword>
<accession>A0A0D0DZC8</accession>
<dbReference type="Pfam" id="PF20231">
    <property type="entry name" value="DUF6589"/>
    <property type="match status" value="1"/>
</dbReference>
<name>A0A0D0DZC8_9AGAM</name>
<dbReference type="HOGENOM" id="CLU_189563_0_0_1"/>
<sequence>MRHKAETQRDQQYENGLLLNKYMLLHEELAYTMNIGNIGCVEACLVPWILIFKATGKHKYAMHMTEFLCKVHFTYPEGLR</sequence>
<dbReference type="OrthoDB" id="4743193at2759"/>
<evidence type="ECO:0000256" key="1">
    <source>
        <dbReference type="SAM" id="Phobius"/>
    </source>
</evidence>
<dbReference type="STRING" id="930991.A0A0D0DZC8"/>
<proteinExistence type="predicted"/>
<dbReference type="AlphaFoldDB" id="A0A0D0DZC8"/>
<keyword evidence="4" id="KW-1185">Reference proteome</keyword>
<keyword evidence="1" id="KW-0472">Membrane</keyword>
<dbReference type="InterPro" id="IPR046496">
    <property type="entry name" value="DUF6589"/>
</dbReference>
<reference evidence="3 4" key="1">
    <citation type="submission" date="2014-04" db="EMBL/GenBank/DDBJ databases">
        <authorList>
            <consortium name="DOE Joint Genome Institute"/>
            <person name="Kuo A."/>
            <person name="Kohler A."/>
            <person name="Jargeat P."/>
            <person name="Nagy L.G."/>
            <person name="Floudas D."/>
            <person name="Copeland A."/>
            <person name="Barry K.W."/>
            <person name="Cichocki N."/>
            <person name="Veneault-Fourrey C."/>
            <person name="LaButti K."/>
            <person name="Lindquist E.A."/>
            <person name="Lipzen A."/>
            <person name="Lundell T."/>
            <person name="Morin E."/>
            <person name="Murat C."/>
            <person name="Sun H."/>
            <person name="Tunlid A."/>
            <person name="Henrissat B."/>
            <person name="Grigoriev I.V."/>
            <person name="Hibbett D.S."/>
            <person name="Martin F."/>
            <person name="Nordberg H.P."/>
            <person name="Cantor M.N."/>
            <person name="Hua S.X."/>
        </authorList>
    </citation>
    <scope>NUCLEOTIDE SEQUENCE [LARGE SCALE GENOMIC DNA]</scope>
    <source>
        <strain evidence="3 4">Ve08.2h10</strain>
    </source>
</reference>
<evidence type="ECO:0000313" key="4">
    <source>
        <dbReference type="Proteomes" id="UP000054538"/>
    </source>
</evidence>
<reference evidence="4" key="2">
    <citation type="submission" date="2015-01" db="EMBL/GenBank/DDBJ databases">
        <title>Evolutionary Origins and Diversification of the Mycorrhizal Mutualists.</title>
        <authorList>
            <consortium name="DOE Joint Genome Institute"/>
            <consortium name="Mycorrhizal Genomics Consortium"/>
            <person name="Kohler A."/>
            <person name="Kuo A."/>
            <person name="Nagy L.G."/>
            <person name="Floudas D."/>
            <person name="Copeland A."/>
            <person name="Barry K.W."/>
            <person name="Cichocki N."/>
            <person name="Veneault-Fourrey C."/>
            <person name="LaButti K."/>
            <person name="Lindquist E.A."/>
            <person name="Lipzen A."/>
            <person name="Lundell T."/>
            <person name="Morin E."/>
            <person name="Murat C."/>
            <person name="Riley R."/>
            <person name="Ohm R."/>
            <person name="Sun H."/>
            <person name="Tunlid A."/>
            <person name="Henrissat B."/>
            <person name="Grigoriev I.V."/>
            <person name="Hibbett D.S."/>
            <person name="Martin F."/>
        </authorList>
    </citation>
    <scope>NUCLEOTIDE SEQUENCE [LARGE SCALE GENOMIC DNA]</scope>
    <source>
        <strain evidence="4">Ve08.2h10</strain>
    </source>
</reference>
<gene>
    <name evidence="3" type="ORF">PAXRUDRAFT_147514</name>
</gene>
<keyword evidence="1" id="KW-0812">Transmembrane</keyword>
<dbReference type="InParanoid" id="A0A0D0DZC8"/>
<evidence type="ECO:0000259" key="2">
    <source>
        <dbReference type="Pfam" id="PF20231"/>
    </source>
</evidence>
<dbReference type="EMBL" id="KN825287">
    <property type="protein sequence ID" value="KIK92369.1"/>
    <property type="molecule type" value="Genomic_DNA"/>
</dbReference>
<organism evidence="3 4">
    <name type="scientific">Paxillus rubicundulus Ve08.2h10</name>
    <dbReference type="NCBI Taxonomy" id="930991"/>
    <lineage>
        <taxon>Eukaryota</taxon>
        <taxon>Fungi</taxon>
        <taxon>Dikarya</taxon>
        <taxon>Basidiomycota</taxon>
        <taxon>Agaricomycotina</taxon>
        <taxon>Agaricomycetes</taxon>
        <taxon>Agaricomycetidae</taxon>
        <taxon>Boletales</taxon>
        <taxon>Paxilineae</taxon>
        <taxon>Paxillaceae</taxon>
        <taxon>Paxillus</taxon>
    </lineage>
</organism>
<protein>
    <recommendedName>
        <fullName evidence="2">DUF6589 domain-containing protein</fullName>
    </recommendedName>
</protein>
<feature type="domain" description="DUF6589" evidence="2">
    <location>
        <begin position="1"/>
        <end position="80"/>
    </location>
</feature>
<feature type="transmembrane region" description="Helical" evidence="1">
    <location>
        <begin position="29"/>
        <end position="52"/>
    </location>
</feature>